<evidence type="ECO:0000256" key="2">
    <source>
        <dbReference type="ARBA" id="ARBA00022801"/>
    </source>
</evidence>
<dbReference type="InterPro" id="IPR011650">
    <property type="entry name" value="Peptidase_M20_dimer"/>
</dbReference>
<dbReference type="EMBL" id="BT094483">
    <property type="protein sequence ID" value="ACU18798.1"/>
    <property type="molecule type" value="mRNA"/>
</dbReference>
<evidence type="ECO:0000256" key="3">
    <source>
        <dbReference type="ARBA" id="ARBA00023211"/>
    </source>
</evidence>
<dbReference type="InterPro" id="IPR002933">
    <property type="entry name" value="Peptidase_M20"/>
</dbReference>
<comment type="similarity">
    <text evidence="1">Belongs to the peptidase M20 family.</text>
</comment>
<dbReference type="InterPro" id="IPR017439">
    <property type="entry name" value="Amidohydrolase"/>
</dbReference>
<dbReference type="SUPFAM" id="SSF53187">
    <property type="entry name" value="Zn-dependent exopeptidases"/>
    <property type="match status" value="1"/>
</dbReference>
<dbReference type="AlphaFoldDB" id="C6TAE6"/>
<protein>
    <recommendedName>
        <fullName evidence="4">Peptidase M20 dimerisation domain-containing protein</fullName>
    </recommendedName>
</protein>
<dbReference type="Gene3D" id="3.30.70.360">
    <property type="match status" value="1"/>
</dbReference>
<dbReference type="GO" id="GO:0016787">
    <property type="term" value="F:hydrolase activity"/>
    <property type="evidence" value="ECO:0007669"/>
    <property type="project" value="UniProtKB-KW"/>
</dbReference>
<dbReference type="PANTHER" id="PTHR11014:SF148">
    <property type="entry name" value="AUXIN CONJUGATE HYDROLASE"/>
    <property type="match status" value="1"/>
</dbReference>
<keyword evidence="2" id="KW-0378">Hydrolase</keyword>
<proteinExistence type="evidence at transcript level"/>
<dbReference type="PANTHER" id="PTHR11014">
    <property type="entry name" value="PEPTIDASE M20 FAMILY MEMBER"/>
    <property type="match status" value="1"/>
</dbReference>
<name>C6TAE6_SOYBN</name>
<dbReference type="FunFam" id="3.30.70.360:FF:000001">
    <property type="entry name" value="N-acetyldiaminopimelate deacetylase"/>
    <property type="match status" value="1"/>
</dbReference>
<accession>C6TAE6</accession>
<evidence type="ECO:0000313" key="5">
    <source>
        <dbReference type="EMBL" id="ACU18798.1"/>
    </source>
</evidence>
<dbReference type="HOGENOM" id="CLU_023257_0_0_1"/>
<dbReference type="Pfam" id="PF01546">
    <property type="entry name" value="Peptidase_M20"/>
    <property type="match status" value="1"/>
</dbReference>
<dbReference type="SUPFAM" id="SSF55031">
    <property type="entry name" value="Bacterial exopeptidase dimerisation domain"/>
    <property type="match status" value="1"/>
</dbReference>
<evidence type="ECO:0000256" key="1">
    <source>
        <dbReference type="ARBA" id="ARBA00006153"/>
    </source>
</evidence>
<dbReference type="Pfam" id="PF07687">
    <property type="entry name" value="M20_dimer"/>
    <property type="match status" value="1"/>
</dbReference>
<dbReference type="ExpressionAtlas" id="C6TAE6">
    <property type="expression patterns" value="baseline"/>
</dbReference>
<keyword evidence="3" id="KW-0464">Manganese</keyword>
<organism evidence="5">
    <name type="scientific">Glycine max</name>
    <name type="common">Soybean</name>
    <name type="synonym">Glycine hispida</name>
    <dbReference type="NCBI Taxonomy" id="3847"/>
    <lineage>
        <taxon>Eukaryota</taxon>
        <taxon>Viridiplantae</taxon>
        <taxon>Streptophyta</taxon>
        <taxon>Embryophyta</taxon>
        <taxon>Tracheophyta</taxon>
        <taxon>Spermatophyta</taxon>
        <taxon>Magnoliopsida</taxon>
        <taxon>eudicotyledons</taxon>
        <taxon>Gunneridae</taxon>
        <taxon>Pentapetalae</taxon>
        <taxon>rosids</taxon>
        <taxon>fabids</taxon>
        <taxon>Fabales</taxon>
        <taxon>Fabaceae</taxon>
        <taxon>Papilionoideae</taxon>
        <taxon>50 kb inversion clade</taxon>
        <taxon>NPAAA clade</taxon>
        <taxon>indigoferoid/millettioid clade</taxon>
        <taxon>Phaseoleae</taxon>
        <taxon>Glycine</taxon>
        <taxon>Glycine subgen. Soja</taxon>
    </lineage>
</organism>
<dbReference type="InterPro" id="IPR036264">
    <property type="entry name" value="Bact_exopeptidase_dim_dom"/>
</dbReference>
<feature type="domain" description="Peptidase M20 dimerisation" evidence="4">
    <location>
        <begin position="3"/>
        <end position="69"/>
    </location>
</feature>
<dbReference type="Gene3D" id="3.40.630.10">
    <property type="entry name" value="Zn peptidases"/>
    <property type="match status" value="1"/>
</dbReference>
<sequence>MAATNVIISLQDLVSREADPLDPQVLTIAKLQGGDAFNVIPDYVTIGGTFRAFSRERLEHLKQRIEQVIIGQAAVQRCNATVNFLDEENPLYPPTVNNGDLHKFFVDVAGNLLGINKVDTNMEQDMAAEDFAFYQEFIPGYYFTLGMEIASSEPVAPLHSPYLVINEDGLPYGAALHASLATGYLYQQDVAKVVGKYHDQL</sequence>
<reference evidence="5" key="1">
    <citation type="submission" date="2009-08" db="EMBL/GenBank/DDBJ databases">
        <authorList>
            <person name="Cheung F."/>
            <person name="Xiao Y."/>
            <person name="Chan A."/>
            <person name="Moskal W."/>
            <person name="Town C.D."/>
        </authorList>
    </citation>
    <scope>NUCLEOTIDE SEQUENCE</scope>
</reference>
<evidence type="ECO:0000259" key="4">
    <source>
        <dbReference type="Pfam" id="PF07687"/>
    </source>
</evidence>